<sequence>WATDRSRACRSWSRISALASRAGRTRARAHAQSLHCRISNTKACHSITARSSKRKFCGTPGR</sequence>
<proteinExistence type="predicted"/>
<reference evidence="1" key="1">
    <citation type="submission" date="2020-02" db="EMBL/GenBank/DDBJ databases">
        <authorList>
            <person name="Meier V. D."/>
        </authorList>
    </citation>
    <scope>NUCLEOTIDE SEQUENCE</scope>
    <source>
        <strain evidence="1">AVDCRST_MAG39</strain>
    </source>
</reference>
<feature type="non-terminal residue" evidence="1">
    <location>
        <position position="1"/>
    </location>
</feature>
<accession>A0A6J4SB88</accession>
<evidence type="ECO:0000313" key="1">
    <source>
        <dbReference type="EMBL" id="CAA9488045.1"/>
    </source>
</evidence>
<protein>
    <submittedName>
        <fullName evidence="1">Uncharacterized protein</fullName>
    </submittedName>
</protein>
<gene>
    <name evidence="1" type="ORF">AVDCRST_MAG39-578</name>
</gene>
<name>A0A6J4SB88_9SPHN</name>
<dbReference type="AlphaFoldDB" id="A0A6J4SB88"/>
<organism evidence="1">
    <name type="scientific">uncultured Sphingomonadaceae bacterium</name>
    <dbReference type="NCBI Taxonomy" id="169976"/>
    <lineage>
        <taxon>Bacteria</taxon>
        <taxon>Pseudomonadati</taxon>
        <taxon>Pseudomonadota</taxon>
        <taxon>Alphaproteobacteria</taxon>
        <taxon>Sphingomonadales</taxon>
        <taxon>Sphingomonadaceae</taxon>
        <taxon>environmental samples</taxon>
    </lineage>
</organism>
<feature type="non-terminal residue" evidence="1">
    <location>
        <position position="62"/>
    </location>
</feature>
<dbReference type="EMBL" id="CADCVW010000025">
    <property type="protein sequence ID" value="CAA9488045.1"/>
    <property type="molecule type" value="Genomic_DNA"/>
</dbReference>